<proteinExistence type="predicted"/>
<gene>
    <name evidence="2" type="ORF">KSB_40640</name>
</gene>
<comment type="caution">
    <text evidence="2">The sequence shown here is derived from an EMBL/GenBank/DDBJ whole genome shotgun (WGS) entry which is preliminary data.</text>
</comment>
<dbReference type="RefSeq" id="WP_201372163.1">
    <property type="nucleotide sequence ID" value="NZ_BNJG01000001.1"/>
</dbReference>
<dbReference type="Proteomes" id="UP000654345">
    <property type="component" value="Unassembled WGS sequence"/>
</dbReference>
<organism evidence="2 3">
    <name type="scientific">Ktedonobacter robiniae</name>
    <dbReference type="NCBI Taxonomy" id="2778365"/>
    <lineage>
        <taxon>Bacteria</taxon>
        <taxon>Bacillati</taxon>
        <taxon>Chloroflexota</taxon>
        <taxon>Ktedonobacteria</taxon>
        <taxon>Ktedonobacterales</taxon>
        <taxon>Ktedonobacteraceae</taxon>
        <taxon>Ktedonobacter</taxon>
    </lineage>
</organism>
<dbReference type="PANTHER" id="PTHR43798:SF33">
    <property type="entry name" value="HYDROLASE, PUTATIVE (AFU_ORTHOLOGUE AFUA_2G14860)-RELATED"/>
    <property type="match status" value="1"/>
</dbReference>
<feature type="domain" description="AB hydrolase-1" evidence="1">
    <location>
        <begin position="22"/>
        <end position="136"/>
    </location>
</feature>
<reference evidence="2 3" key="1">
    <citation type="journal article" date="2021" name="Int. J. Syst. Evol. Microbiol.">
        <title>Reticulibacter mediterranei gen. nov., sp. nov., within the new family Reticulibacteraceae fam. nov., and Ktedonospora formicarum gen. nov., sp. nov., Ktedonobacter robiniae sp. nov., Dictyobacter formicarum sp. nov. and Dictyobacter arantiisoli sp. nov., belonging to the class Ktedonobacteria.</title>
        <authorList>
            <person name="Yabe S."/>
            <person name="Zheng Y."/>
            <person name="Wang C.M."/>
            <person name="Sakai Y."/>
            <person name="Abe K."/>
            <person name="Yokota A."/>
            <person name="Donadio S."/>
            <person name="Cavaletti L."/>
            <person name="Monciardini P."/>
        </authorList>
    </citation>
    <scope>NUCLEOTIDE SEQUENCE [LARGE SCALE GENOMIC DNA]</scope>
    <source>
        <strain evidence="2 3">SOSP1-30</strain>
    </source>
</reference>
<keyword evidence="3" id="KW-1185">Reference proteome</keyword>
<name>A0ABQ3US13_9CHLR</name>
<dbReference type="InterPro" id="IPR050266">
    <property type="entry name" value="AB_hydrolase_sf"/>
</dbReference>
<accession>A0ABQ3US13</accession>
<evidence type="ECO:0000313" key="2">
    <source>
        <dbReference type="EMBL" id="GHO55589.1"/>
    </source>
</evidence>
<dbReference type="InterPro" id="IPR000073">
    <property type="entry name" value="AB_hydrolase_1"/>
</dbReference>
<dbReference type="EMBL" id="BNJG01000001">
    <property type="protein sequence ID" value="GHO55589.1"/>
    <property type="molecule type" value="Genomic_DNA"/>
</dbReference>
<sequence>MPRLINIGERRLAVSNKGRGRPTVVLEMGLGARGSLFNEVAERISSFTHVVWYDRAGLGFSDPAPVPRTIQDIARDLHALLLHASIPGPYVLVGHSMGGLTVRFYREHYPEEVAGMVLLDASHEEQRERLLAILPPEQEDELSHLAHLRHILSTRWNDPNKNEEKFDHRANSALMRHCHSLDDLPLMVISRGRSDRDPAKFPPGVVEEIELTWLQMQRELARLSSKSQHMRAEKSGHMLNRDVPDLVVEAIRQVVLQIRA</sequence>
<dbReference type="GO" id="GO:0016787">
    <property type="term" value="F:hydrolase activity"/>
    <property type="evidence" value="ECO:0007669"/>
    <property type="project" value="UniProtKB-KW"/>
</dbReference>
<dbReference type="Pfam" id="PF00561">
    <property type="entry name" value="Abhydrolase_1"/>
    <property type="match status" value="1"/>
</dbReference>
<dbReference type="PRINTS" id="PR00111">
    <property type="entry name" value="ABHYDROLASE"/>
</dbReference>
<evidence type="ECO:0000313" key="3">
    <source>
        <dbReference type="Proteomes" id="UP000654345"/>
    </source>
</evidence>
<dbReference type="Gene3D" id="3.40.50.1820">
    <property type="entry name" value="alpha/beta hydrolase"/>
    <property type="match status" value="1"/>
</dbReference>
<evidence type="ECO:0000259" key="1">
    <source>
        <dbReference type="Pfam" id="PF00561"/>
    </source>
</evidence>
<dbReference type="InterPro" id="IPR029058">
    <property type="entry name" value="AB_hydrolase_fold"/>
</dbReference>
<protein>
    <submittedName>
        <fullName evidence="2">Alpha/beta hydrolase</fullName>
    </submittedName>
</protein>
<dbReference type="PANTHER" id="PTHR43798">
    <property type="entry name" value="MONOACYLGLYCEROL LIPASE"/>
    <property type="match status" value="1"/>
</dbReference>
<keyword evidence="2" id="KW-0378">Hydrolase</keyword>
<dbReference type="SUPFAM" id="SSF53474">
    <property type="entry name" value="alpha/beta-Hydrolases"/>
    <property type="match status" value="1"/>
</dbReference>